<evidence type="ECO:0000256" key="1">
    <source>
        <dbReference type="SAM" id="MobiDB-lite"/>
    </source>
</evidence>
<evidence type="ECO:0000256" key="2">
    <source>
        <dbReference type="SAM" id="Phobius"/>
    </source>
</evidence>
<feature type="transmembrane region" description="Helical" evidence="2">
    <location>
        <begin position="35"/>
        <end position="56"/>
    </location>
</feature>
<organism evidence="3 4">
    <name type="scientific">Niveibacterium umoris</name>
    <dbReference type="NCBI Taxonomy" id="1193620"/>
    <lineage>
        <taxon>Bacteria</taxon>
        <taxon>Pseudomonadati</taxon>
        <taxon>Pseudomonadota</taxon>
        <taxon>Betaproteobacteria</taxon>
        <taxon>Rhodocyclales</taxon>
        <taxon>Rhodocyclaceae</taxon>
        <taxon>Niveibacterium</taxon>
    </lineage>
</organism>
<evidence type="ECO:0000313" key="4">
    <source>
        <dbReference type="Proteomes" id="UP000561045"/>
    </source>
</evidence>
<gene>
    <name evidence="3" type="ORF">GGR36_001278</name>
</gene>
<feature type="region of interest" description="Disordered" evidence="1">
    <location>
        <begin position="190"/>
        <end position="223"/>
    </location>
</feature>
<dbReference type="RefSeq" id="WP_183633226.1">
    <property type="nucleotide sequence ID" value="NZ_BAABLE010000011.1"/>
</dbReference>
<dbReference type="AlphaFoldDB" id="A0A840BG32"/>
<dbReference type="EMBL" id="JACIET010000001">
    <property type="protein sequence ID" value="MBB4011970.1"/>
    <property type="molecule type" value="Genomic_DNA"/>
</dbReference>
<name>A0A840BG32_9RHOO</name>
<keyword evidence="4" id="KW-1185">Reference proteome</keyword>
<reference evidence="3 4" key="1">
    <citation type="submission" date="2020-08" db="EMBL/GenBank/DDBJ databases">
        <title>Genomic Encyclopedia of Type Strains, Phase IV (KMG-IV): sequencing the most valuable type-strain genomes for metagenomic binning, comparative biology and taxonomic classification.</title>
        <authorList>
            <person name="Goeker M."/>
        </authorList>
    </citation>
    <scope>NUCLEOTIDE SEQUENCE [LARGE SCALE GENOMIC DNA]</scope>
    <source>
        <strain evidence="3 4">DSM 106739</strain>
    </source>
</reference>
<proteinExistence type="predicted"/>
<accession>A0A840BG32</accession>
<keyword evidence="2" id="KW-1133">Transmembrane helix</keyword>
<keyword evidence="2" id="KW-0812">Transmembrane</keyword>
<sequence>MNTSLRPRLRERMQRWMLRGRTPERLPVVLGQRRIYVLPTGPGMSFGALLLAMLVASLNYNLALGFALTFTLAGIGHLSMVRAHRNLLGLTLEAARIEPTFAGETRRAVLIFGERANRMRPALSIQSIDGPAEAFSIPPRTSSNSTIDLPAKPRGWHGIGRLRLETRYPLGFVVAWSYFEPDLGGFVYPAPEAGPPPLPSSGSNGEGRPAPGPDGSVFDSLRPYREGDAPRRIAWRQLARGGPLATKHFESEAGGERWLRWSDCPTSLTTEARLARLCAWALMADRSGETWGVELPGHRIEPGRGATHLRETLEALALFQHPR</sequence>
<dbReference type="PANTHER" id="PTHR34351">
    <property type="entry name" value="SLR1927 PROTEIN-RELATED"/>
    <property type="match status" value="1"/>
</dbReference>
<feature type="transmembrane region" description="Helical" evidence="2">
    <location>
        <begin position="62"/>
        <end position="81"/>
    </location>
</feature>
<dbReference type="PANTHER" id="PTHR34351:SF1">
    <property type="entry name" value="SLR1927 PROTEIN"/>
    <property type="match status" value="1"/>
</dbReference>
<protein>
    <submittedName>
        <fullName evidence="3">Uncharacterized protein (DUF58 family)</fullName>
    </submittedName>
</protein>
<comment type="caution">
    <text evidence="3">The sequence shown here is derived from an EMBL/GenBank/DDBJ whole genome shotgun (WGS) entry which is preliminary data.</text>
</comment>
<keyword evidence="2" id="KW-0472">Membrane</keyword>
<evidence type="ECO:0000313" key="3">
    <source>
        <dbReference type="EMBL" id="MBB4011970.1"/>
    </source>
</evidence>
<dbReference type="Proteomes" id="UP000561045">
    <property type="component" value="Unassembled WGS sequence"/>
</dbReference>